<proteinExistence type="predicted"/>
<evidence type="ECO:0000313" key="1">
    <source>
        <dbReference type="EMBL" id="CAA9586066.1"/>
    </source>
</evidence>
<organism evidence="1">
    <name type="scientific">uncultured Synechococcales cyanobacterium</name>
    <dbReference type="NCBI Taxonomy" id="1936017"/>
    <lineage>
        <taxon>Bacteria</taxon>
        <taxon>Bacillati</taxon>
        <taxon>Cyanobacteriota</taxon>
        <taxon>Cyanophyceae</taxon>
        <taxon>Synechococcales</taxon>
        <taxon>environmental samples</taxon>
    </lineage>
</organism>
<name>A0A6J4VVF4_9CYAN</name>
<gene>
    <name evidence="1" type="ORF">AVDCRST_MAG81-3815</name>
</gene>
<dbReference type="AlphaFoldDB" id="A0A6J4VVF4"/>
<accession>A0A6J4VVF4</accession>
<protein>
    <submittedName>
        <fullName evidence="1">Uncharacterized protein</fullName>
    </submittedName>
</protein>
<dbReference type="EMBL" id="CADCWO010000200">
    <property type="protein sequence ID" value="CAA9586066.1"/>
    <property type="molecule type" value="Genomic_DNA"/>
</dbReference>
<sequence length="59" mass="6694">MPSTRRSPESLVTIPLPLVQVDSRLGNSFLRNVSETHELVGLPFEEYCKRETIQKPAEP</sequence>
<reference evidence="1" key="1">
    <citation type="submission" date="2020-02" db="EMBL/GenBank/DDBJ databases">
        <authorList>
            <person name="Meier V. D."/>
        </authorList>
    </citation>
    <scope>NUCLEOTIDE SEQUENCE</scope>
    <source>
        <strain evidence="1">AVDCRST_MAG81</strain>
    </source>
</reference>